<dbReference type="PANTHER" id="PTHR43000">
    <property type="entry name" value="DTDP-D-GLUCOSE 4,6-DEHYDRATASE-RELATED"/>
    <property type="match status" value="1"/>
</dbReference>
<dbReference type="AlphaFoldDB" id="A0AAC9YPU6"/>
<dbReference type="EMBL" id="CP016769">
    <property type="protein sequence ID" value="ASY10028.1"/>
    <property type="molecule type" value="Genomic_DNA"/>
</dbReference>
<feature type="domain" description="NAD-dependent epimerase/dehydratase" evidence="2">
    <location>
        <begin position="16"/>
        <end position="246"/>
    </location>
</feature>
<dbReference type="InterPro" id="IPR001509">
    <property type="entry name" value="Epimerase_deHydtase"/>
</dbReference>
<proteinExistence type="inferred from homology"/>
<accession>A0AAC9YPU6</accession>
<evidence type="ECO:0000259" key="2">
    <source>
        <dbReference type="Pfam" id="PF01370"/>
    </source>
</evidence>
<evidence type="ECO:0000313" key="3">
    <source>
        <dbReference type="EMBL" id="ASY10028.1"/>
    </source>
</evidence>
<sequence length="328" mass="37161">MGLPTLDENNSSIKRALVTGSSGNIGSTLVPRLLAEGWEVFGVTSRPGISSHPLFHEIYFNWHAPKKILVPQIDVIFHLASQNSAYEARENVVKNVTNTLLSFVTIIESVKESGSRPVLIQTGSISEYGLEMPASTDTSYPNPQTFYECSKLTTQVYGDQYVRENIVSQNFVLRLSNVYGNNQRTDGAQRGFLDRCIRLGISGQPLTYFGTGNYVRDYIHIQDVINALLTCYEYRRKLEHRSYDIGTNVATSVFEMLQIVIREIDDIAKIRTKLYQKDFPANSYDIEKRNGFVRQTTFGYETGWKAKITLSEGIRESVYSIFTRDSKI</sequence>
<dbReference type="KEGG" id="plan:A1s21148_00300"/>
<dbReference type="SUPFAM" id="SSF51735">
    <property type="entry name" value="NAD(P)-binding Rossmann-fold domains"/>
    <property type="match status" value="1"/>
</dbReference>
<dbReference type="Proteomes" id="UP000217144">
    <property type="component" value="Chromosome"/>
</dbReference>
<dbReference type="Pfam" id="PF01370">
    <property type="entry name" value="Epimerase"/>
    <property type="match status" value="1"/>
</dbReference>
<evidence type="ECO:0000313" key="4">
    <source>
        <dbReference type="Proteomes" id="UP000217144"/>
    </source>
</evidence>
<protein>
    <submittedName>
        <fullName evidence="3">UDP-glucose 4-epimerase</fullName>
    </submittedName>
</protein>
<comment type="similarity">
    <text evidence="1">Belongs to the NAD(P)-dependent epimerase/dehydratase family.</text>
</comment>
<dbReference type="Gene3D" id="3.90.25.10">
    <property type="entry name" value="UDP-galactose 4-epimerase, domain 1"/>
    <property type="match status" value="1"/>
</dbReference>
<organism evidence="3 4">
    <name type="scientific">Candidatus Planktophila lacus</name>
    <dbReference type="NCBI Taxonomy" id="1884913"/>
    <lineage>
        <taxon>Bacteria</taxon>
        <taxon>Bacillati</taxon>
        <taxon>Actinomycetota</taxon>
        <taxon>Actinomycetes</taxon>
        <taxon>Candidatus Nanopelagicales</taxon>
        <taxon>Candidatus Nanopelagicaceae</taxon>
        <taxon>Candidatus Planktophila</taxon>
    </lineage>
</organism>
<gene>
    <name evidence="3" type="ORF">A1s21148_00300</name>
</gene>
<reference evidence="3 4" key="1">
    <citation type="submission" date="2016-07" db="EMBL/GenBank/DDBJ databases">
        <title>High microdiversification within the ubiquitous acI lineage of Actinobacteria.</title>
        <authorList>
            <person name="Neuenschwander S.M."/>
            <person name="Salcher M."/>
            <person name="Ghai R."/>
            <person name="Pernthaler J."/>
        </authorList>
    </citation>
    <scope>NUCLEOTIDE SEQUENCE [LARGE SCALE GENOMIC DNA]</scope>
    <source>
        <strain evidence="3">MMS-21-148</strain>
    </source>
</reference>
<dbReference type="Gene3D" id="3.40.50.720">
    <property type="entry name" value="NAD(P)-binding Rossmann-like Domain"/>
    <property type="match status" value="1"/>
</dbReference>
<evidence type="ECO:0000256" key="1">
    <source>
        <dbReference type="ARBA" id="ARBA00007637"/>
    </source>
</evidence>
<keyword evidence="4" id="KW-1185">Reference proteome</keyword>
<name>A0AAC9YPU6_9ACTN</name>
<dbReference type="InterPro" id="IPR036291">
    <property type="entry name" value="NAD(P)-bd_dom_sf"/>
</dbReference>